<dbReference type="UniPathway" id="UPA00344"/>
<dbReference type="NCBIfam" id="TIGR02667">
    <property type="entry name" value="moaB_proteo"/>
    <property type="match status" value="1"/>
</dbReference>
<comment type="function">
    <text evidence="5">May be involved in the biosynthesis of molybdopterin.</text>
</comment>
<dbReference type="InterPro" id="IPR036425">
    <property type="entry name" value="MoaB/Mog-like_dom_sf"/>
</dbReference>
<keyword evidence="4 5" id="KW-0501">Molybdenum cofactor biosynthesis</keyword>
<protein>
    <recommendedName>
        <fullName evidence="3 5">Molybdenum cofactor biosynthesis protein B</fullName>
    </recommendedName>
</protein>
<dbReference type="EMBL" id="CAADEW010000009">
    <property type="protein sequence ID" value="VFJ45249.1"/>
    <property type="molecule type" value="Genomic_DNA"/>
</dbReference>
<accession>A0A450S0S8</accession>
<evidence type="ECO:0000259" key="6">
    <source>
        <dbReference type="SMART" id="SM00852"/>
    </source>
</evidence>
<dbReference type="Pfam" id="PF00994">
    <property type="entry name" value="MoCF_biosynth"/>
    <property type="match status" value="1"/>
</dbReference>
<dbReference type="Gene3D" id="3.40.980.10">
    <property type="entry name" value="MoaB/Mog-like domain"/>
    <property type="match status" value="1"/>
</dbReference>
<evidence type="ECO:0000256" key="4">
    <source>
        <dbReference type="ARBA" id="ARBA00023150"/>
    </source>
</evidence>
<dbReference type="InterPro" id="IPR001453">
    <property type="entry name" value="MoaB/Mog_dom"/>
</dbReference>
<dbReference type="EMBL" id="CAADFD010000003">
    <property type="protein sequence ID" value="VFJ47798.1"/>
    <property type="molecule type" value="Genomic_DNA"/>
</dbReference>
<dbReference type="SMART" id="SM00852">
    <property type="entry name" value="MoCF_biosynth"/>
    <property type="match status" value="1"/>
</dbReference>
<dbReference type="GO" id="GO:0006777">
    <property type="term" value="P:Mo-molybdopterin cofactor biosynthetic process"/>
    <property type="evidence" value="ECO:0007669"/>
    <property type="project" value="UniProtKB-UniRule"/>
</dbReference>
<evidence type="ECO:0000256" key="1">
    <source>
        <dbReference type="ARBA" id="ARBA00005046"/>
    </source>
</evidence>
<comment type="similarity">
    <text evidence="2 5">Belongs to the MoaB/Mog family.</text>
</comment>
<comment type="pathway">
    <text evidence="1 5">Cofactor biosynthesis; molybdopterin biosynthesis.</text>
</comment>
<dbReference type="InterPro" id="IPR008284">
    <property type="entry name" value="MoCF_biosynth_CS"/>
</dbReference>
<feature type="domain" description="MoaB/Mog" evidence="6">
    <location>
        <begin position="19"/>
        <end position="163"/>
    </location>
</feature>
<proteinExistence type="inferred from homology"/>
<dbReference type="GO" id="GO:0005829">
    <property type="term" value="C:cytosol"/>
    <property type="evidence" value="ECO:0007669"/>
    <property type="project" value="TreeGrafter"/>
</dbReference>
<dbReference type="PROSITE" id="PS01078">
    <property type="entry name" value="MOCF_BIOSYNTHESIS_1"/>
    <property type="match status" value="1"/>
</dbReference>
<dbReference type="AlphaFoldDB" id="A0A450S0S8"/>
<gene>
    <name evidence="7" type="ORF">BECKFW1821A_GA0114235_100912</name>
    <name evidence="8" type="ORF">BECKFW1821B_GA0114236_100318</name>
</gene>
<evidence type="ECO:0000313" key="7">
    <source>
        <dbReference type="EMBL" id="VFJ45249.1"/>
    </source>
</evidence>
<dbReference type="SUPFAM" id="SSF53218">
    <property type="entry name" value="Molybdenum cofactor biosynthesis proteins"/>
    <property type="match status" value="1"/>
</dbReference>
<dbReference type="NCBIfam" id="TIGR00177">
    <property type="entry name" value="molyb_syn"/>
    <property type="match status" value="1"/>
</dbReference>
<dbReference type="PANTHER" id="PTHR43232:SF2">
    <property type="entry name" value="MOLYBDENUM COFACTOR BIOSYNTHESIS PROTEIN B"/>
    <property type="match status" value="1"/>
</dbReference>
<sequence>MTHDAHGSKDRYFVPLPIAVLTISDSRTEETDGSGKVLVDHLTNKGHLLAEKLIVPDDVYKIRAVVSRWIAAADVRVIITTGGTGLTLRDGTPEAVMPLLDKKIEGFGEMFRAISFEEIGTATLQSRALAGIANGTYIFCLPGSSGACKTGWNRLIEAQLDYRTQPCNLVELMPQLLGEAMEAKESL</sequence>
<evidence type="ECO:0000256" key="2">
    <source>
        <dbReference type="ARBA" id="ARBA00006112"/>
    </source>
</evidence>
<dbReference type="InterPro" id="IPR013484">
    <property type="entry name" value="MoaB_proteobac"/>
</dbReference>
<dbReference type="PIRSF" id="PIRSF006443">
    <property type="entry name" value="MoaB"/>
    <property type="match status" value="1"/>
</dbReference>
<dbReference type="InterPro" id="IPR012245">
    <property type="entry name" value="MoaB"/>
</dbReference>
<evidence type="ECO:0000256" key="3">
    <source>
        <dbReference type="ARBA" id="ARBA00015262"/>
    </source>
</evidence>
<dbReference type="CDD" id="cd00886">
    <property type="entry name" value="MogA_MoaB"/>
    <property type="match status" value="1"/>
</dbReference>
<dbReference type="PANTHER" id="PTHR43232">
    <property type="entry name" value="MOLYBDENUM COFACTOR BIOSYNTHESIS PROTEIN B"/>
    <property type="match status" value="1"/>
</dbReference>
<evidence type="ECO:0000256" key="5">
    <source>
        <dbReference type="PIRNR" id="PIRNR006443"/>
    </source>
</evidence>
<evidence type="ECO:0000313" key="8">
    <source>
        <dbReference type="EMBL" id="VFJ47798.1"/>
    </source>
</evidence>
<organism evidence="7">
    <name type="scientific">Candidatus Kentrum sp. FW</name>
    <dbReference type="NCBI Taxonomy" id="2126338"/>
    <lineage>
        <taxon>Bacteria</taxon>
        <taxon>Pseudomonadati</taxon>
        <taxon>Pseudomonadota</taxon>
        <taxon>Gammaproteobacteria</taxon>
        <taxon>Candidatus Kentrum</taxon>
    </lineage>
</organism>
<reference evidence="7" key="1">
    <citation type="submission" date="2019-02" db="EMBL/GenBank/DDBJ databases">
        <authorList>
            <person name="Gruber-Vodicka R. H."/>
            <person name="Seah K. B. B."/>
        </authorList>
    </citation>
    <scope>NUCLEOTIDE SEQUENCE</scope>
    <source>
        <strain evidence="8">BECK_BZ106</strain>
        <strain evidence="7">BECK_BZ15</strain>
    </source>
</reference>
<name>A0A450S0S8_9GAMM</name>